<dbReference type="Proteomes" id="UP000241890">
    <property type="component" value="Unassembled WGS sequence"/>
</dbReference>
<dbReference type="EMBL" id="BEYU01000099">
    <property type="protein sequence ID" value="GBG31480.1"/>
    <property type="molecule type" value="Genomic_DNA"/>
</dbReference>
<dbReference type="InterPro" id="IPR018721">
    <property type="entry name" value="DUF2252"/>
</dbReference>
<dbReference type="OrthoDB" id="9975454at2759"/>
<evidence type="ECO:0000313" key="1">
    <source>
        <dbReference type="EMBL" id="GBG31480.1"/>
    </source>
</evidence>
<evidence type="ECO:0008006" key="3">
    <source>
        <dbReference type="Google" id="ProtNLM"/>
    </source>
</evidence>
<accession>A0A2R5GKS4</accession>
<name>A0A2R5GKS4_9STRA</name>
<sequence>MYTRVGPTPPRRRSRALAWAAGAGAAVVFLCVVVARNGRGHEETVTVSPAEADIVGIGATLDMEMAMPSNTSDAALMDAVATDFYDGVEAYGAGDEDHNHTLSSRNNSLCAGWCANQYLPLVECTQHGLPRLRAAFQIENCAAALQGGKNLEAVNSKIEKIADNTAFVFFRGAAAFFDYNMMCSDPQFAAKRLTMPRVYSNGDCHPENFGVMVQANGDLVWGVNDFDQSFTTPFSWDVKRGATGFALGSVARAWADEDHSNAARAFVEAYVSTLVDHPNCEFANTERFIEHGRYVEGHASLIKDLFKKSRDRESKKETLHFLEDKMSIDLKNDRFIKTDKIHPVNESLIPEFQESVDAYLYHGVAALAKFPNDGKFYKVVAVARKEGSGTGSIGLNRFYLLIKGRYESQKHGYIILEMKEEVNSVLQVFFRYSYTASQEGKRAVDAERSAWPYTNLFYGWTTFRDKSYIIREKSKHNVDVNLEKLSKDEYIQYSSHGGRALALYHIRARCNNHECEPHAQSAVDKEICSQIQTYLHKNVGVQNFTNQVHQFAIEETNREIKAWKLLRSFVNPRRDTKTSYKLLNGGERPHSCS</sequence>
<organism evidence="1 2">
    <name type="scientific">Hondaea fermentalgiana</name>
    <dbReference type="NCBI Taxonomy" id="2315210"/>
    <lineage>
        <taxon>Eukaryota</taxon>
        <taxon>Sar</taxon>
        <taxon>Stramenopiles</taxon>
        <taxon>Bigyra</taxon>
        <taxon>Labyrinthulomycetes</taxon>
        <taxon>Thraustochytrida</taxon>
        <taxon>Thraustochytriidae</taxon>
        <taxon>Hondaea</taxon>
    </lineage>
</organism>
<proteinExistence type="predicted"/>
<dbReference type="InParanoid" id="A0A2R5GKS4"/>
<keyword evidence="2" id="KW-1185">Reference proteome</keyword>
<reference evidence="1 2" key="1">
    <citation type="submission" date="2017-12" db="EMBL/GenBank/DDBJ databases">
        <title>Sequencing, de novo assembly and annotation of complete genome of a new Thraustochytrid species, strain FCC1311.</title>
        <authorList>
            <person name="Sedici K."/>
            <person name="Godart F."/>
            <person name="Aiese Cigliano R."/>
            <person name="Sanseverino W."/>
            <person name="Barakat M."/>
            <person name="Ortet P."/>
            <person name="Marechal E."/>
            <person name="Cagnac O."/>
            <person name="Amato A."/>
        </authorList>
    </citation>
    <scope>NUCLEOTIDE SEQUENCE [LARGE SCALE GENOMIC DNA]</scope>
</reference>
<dbReference type="PANTHER" id="PTHR39441">
    <property type="entry name" value="DUF2252 DOMAIN-CONTAINING PROTEIN"/>
    <property type="match status" value="1"/>
</dbReference>
<protein>
    <recommendedName>
        <fullName evidence="3">DUF2252 domain-containing protein</fullName>
    </recommendedName>
</protein>
<gene>
    <name evidence="1" type="ORF">FCC1311_077042</name>
</gene>
<dbReference type="AlphaFoldDB" id="A0A2R5GKS4"/>
<comment type="caution">
    <text evidence="1">The sequence shown here is derived from an EMBL/GenBank/DDBJ whole genome shotgun (WGS) entry which is preliminary data.</text>
</comment>
<dbReference type="PANTHER" id="PTHR39441:SF1">
    <property type="entry name" value="DUF2252 DOMAIN-CONTAINING PROTEIN"/>
    <property type="match status" value="1"/>
</dbReference>
<evidence type="ECO:0000313" key="2">
    <source>
        <dbReference type="Proteomes" id="UP000241890"/>
    </source>
</evidence>
<dbReference type="Pfam" id="PF10009">
    <property type="entry name" value="DUF2252"/>
    <property type="match status" value="1"/>
</dbReference>